<dbReference type="Proteomes" id="UP000242287">
    <property type="component" value="Unassembled WGS sequence"/>
</dbReference>
<evidence type="ECO:0000313" key="4">
    <source>
        <dbReference type="Proteomes" id="UP000242287"/>
    </source>
</evidence>
<gene>
    <name evidence="3" type="ORF">AMATHDRAFT_5747</name>
</gene>
<keyword evidence="1" id="KW-0812">Transmembrane</keyword>
<protein>
    <recommendedName>
        <fullName evidence="2">Amidohydrolase-related domain-containing protein</fullName>
    </recommendedName>
</protein>
<dbReference type="OrthoDB" id="10258955at2759"/>
<dbReference type="EMBL" id="KZ302060">
    <property type="protein sequence ID" value="PFH48493.1"/>
    <property type="molecule type" value="Genomic_DNA"/>
</dbReference>
<dbReference type="Pfam" id="PF01979">
    <property type="entry name" value="Amidohydro_1"/>
    <property type="match status" value="1"/>
</dbReference>
<dbReference type="Gene3D" id="3.20.20.140">
    <property type="entry name" value="Metal-dependent hydrolases"/>
    <property type="match status" value="2"/>
</dbReference>
<dbReference type="PANTHER" id="PTHR43668:SF5">
    <property type="entry name" value="AMIDOHYDROLASE 3 DOMAIN-CONTAINING PROTEIN"/>
    <property type="match status" value="1"/>
</dbReference>
<name>A0A2A9NLD9_9AGAR</name>
<feature type="transmembrane region" description="Helical" evidence="1">
    <location>
        <begin position="28"/>
        <end position="45"/>
    </location>
</feature>
<dbReference type="InterPro" id="IPR011059">
    <property type="entry name" value="Metal-dep_hydrolase_composite"/>
</dbReference>
<keyword evidence="4" id="KW-1185">Reference proteome</keyword>
<keyword evidence="1" id="KW-1133">Transmembrane helix</keyword>
<evidence type="ECO:0000256" key="1">
    <source>
        <dbReference type="SAM" id="Phobius"/>
    </source>
</evidence>
<dbReference type="GO" id="GO:0004038">
    <property type="term" value="F:allantoinase activity"/>
    <property type="evidence" value="ECO:0007669"/>
    <property type="project" value="TreeGrafter"/>
</dbReference>
<organism evidence="3 4">
    <name type="scientific">Amanita thiersii Skay4041</name>
    <dbReference type="NCBI Taxonomy" id="703135"/>
    <lineage>
        <taxon>Eukaryota</taxon>
        <taxon>Fungi</taxon>
        <taxon>Dikarya</taxon>
        <taxon>Basidiomycota</taxon>
        <taxon>Agaricomycotina</taxon>
        <taxon>Agaricomycetes</taxon>
        <taxon>Agaricomycetidae</taxon>
        <taxon>Agaricales</taxon>
        <taxon>Pluteineae</taxon>
        <taxon>Amanitaceae</taxon>
        <taxon>Amanita</taxon>
    </lineage>
</organism>
<evidence type="ECO:0000259" key="2">
    <source>
        <dbReference type="Pfam" id="PF01979"/>
    </source>
</evidence>
<dbReference type="AlphaFoldDB" id="A0A2A9NLD9"/>
<reference evidence="3 4" key="1">
    <citation type="submission" date="2014-02" db="EMBL/GenBank/DDBJ databases">
        <title>Transposable element dynamics among asymbiotic and ectomycorrhizal Amanita fungi.</title>
        <authorList>
            <consortium name="DOE Joint Genome Institute"/>
            <person name="Hess J."/>
            <person name="Skrede I."/>
            <person name="Wolfe B."/>
            <person name="LaButti K."/>
            <person name="Ohm R.A."/>
            <person name="Grigoriev I.V."/>
            <person name="Pringle A."/>
        </authorList>
    </citation>
    <scope>NUCLEOTIDE SEQUENCE [LARGE SCALE GENOMIC DNA]</scope>
    <source>
        <strain evidence="3 4">SKay4041</strain>
    </source>
</reference>
<evidence type="ECO:0000313" key="3">
    <source>
        <dbReference type="EMBL" id="PFH48493.1"/>
    </source>
</evidence>
<dbReference type="GO" id="GO:0006145">
    <property type="term" value="P:purine nucleobase catabolic process"/>
    <property type="evidence" value="ECO:0007669"/>
    <property type="project" value="TreeGrafter"/>
</dbReference>
<dbReference type="SUPFAM" id="SSF51338">
    <property type="entry name" value="Composite domain of metallo-dependent hydrolases"/>
    <property type="match status" value="1"/>
</dbReference>
<feature type="domain" description="Amidohydrolase-related" evidence="2">
    <location>
        <begin position="468"/>
        <end position="558"/>
    </location>
</feature>
<dbReference type="STRING" id="703135.A0A2A9NLD9"/>
<dbReference type="InterPro" id="IPR006680">
    <property type="entry name" value="Amidohydro-rel"/>
</dbReference>
<dbReference type="GO" id="GO:0005737">
    <property type="term" value="C:cytoplasm"/>
    <property type="evidence" value="ECO:0007669"/>
    <property type="project" value="TreeGrafter"/>
</dbReference>
<keyword evidence="1" id="KW-0472">Membrane</keyword>
<dbReference type="SUPFAM" id="SSF51556">
    <property type="entry name" value="Metallo-dependent hydrolases"/>
    <property type="match status" value="2"/>
</dbReference>
<accession>A0A2A9NLD9</accession>
<dbReference type="InterPro" id="IPR050138">
    <property type="entry name" value="DHOase/Allantoinase_Hydrolase"/>
</dbReference>
<sequence>MKGADSQLTLPAPLQTRRRKLNPSFRRLVRLLLFLTILTVIWILSVPTESFSTSILRPFDPPPAEYVLRHRKHLINKCQAIRAPAGAPSDYRPESRIPYSHDISEDGQVGINGGKGSERYVPGTPPTLLKNAKIWTGALNGTYVISGDILMDKGVIISVGPVSDALVAALSQKTGREKLVLMDLAGKWVTPGLVDLHSHIGVQSSPELNGNMDVNSHKAPILPWLRSVDGLNTHDESYALAVAGGVTTAQILPGSANNIGGQAFLIKLRPTSERSTSSKVLEPPEMLHYTNASTESYVHWRHMKHACGENPDRVYSQARMDAAWNFRHAYNEARKIKETQDQFCEHVEAKRWDVIELEPDMGSGMIGRRRTRNRKLSPFPEDLQWESLVDVLRGRVKLSIHCYEAVDLDAIIRLSNEFQFPVSSFHHATETYLVPDLLKQAWGGTPSVALFAINARKKREAYRGSEFAPRILADNDIPVILKSDHPVLNSRHLLFEAQQAHYYGLSAALALSAVTTVPAKAAGMDHRIGVIAEGYDADIAIWDSHPLALGATPVQVFIDGIAQIENPHEVEKRYSLQVYPQRPNWDCEAAQAVKWDGLPPLGGSKRVSGEGVVRFERVQDAWVQDHEGNIVSLFNEDDSLGEQAEKIVVLRDGKVHCIGHNRDSCLVEDLAEDTSVIDLAGGSIAPALTTFGSPLGLVEIRLEPAANDGNVLDPLTSGNPPAILGNTTIIRAVDGLQFETRHALLAHRSGVTAAITAPVGSGFLLGVSTAFDTGAPDALGRGAVIQEDVAIHVAINPSLDVSVSTQMATLRRLVFEDAGKIWERVRKGDMTLAVHVDSADIMVNLIKLKANYEETNTRKLKMTFVGATEAHLIARKIAKAGLSVIVTASRPYPSTWDKRRFLPGPPLSADTLVTTLIANGINVAIGVTTETSVRNTRFEIAWAMLNSNGKISKSQALALVTVNLERALGVDPKLIGWRDIVAYRGGSVFDMESKVLGVASKRRRVIETFGCKLKDS</sequence>
<dbReference type="InterPro" id="IPR032466">
    <property type="entry name" value="Metal_Hydrolase"/>
</dbReference>
<dbReference type="PANTHER" id="PTHR43668">
    <property type="entry name" value="ALLANTOINASE"/>
    <property type="match status" value="1"/>
</dbReference>
<proteinExistence type="predicted"/>